<accession>A0A5E8GWS0</accession>
<evidence type="ECO:0000313" key="4">
    <source>
        <dbReference type="EMBL" id="EEE44450.1"/>
    </source>
</evidence>
<feature type="region of interest" description="Disordered" evidence="3">
    <location>
        <begin position="1"/>
        <end position="29"/>
    </location>
</feature>
<comment type="caution">
    <text evidence="4">The sequence shown here is derived from an EMBL/GenBank/DDBJ whole genome shotgun (WGS) entry which is preliminary data.</text>
</comment>
<protein>
    <submittedName>
        <fullName evidence="4">SAM dependent carboxyl methyltransferase</fullName>
    </submittedName>
</protein>
<dbReference type="PANTHER" id="PTHR31009">
    <property type="entry name" value="S-ADENOSYL-L-METHIONINE:CARBOXYL METHYLTRANSFERASE FAMILY PROTEIN"/>
    <property type="match status" value="1"/>
</dbReference>
<proteinExistence type="predicted"/>
<dbReference type="Gene3D" id="1.10.1200.270">
    <property type="entry name" value="Methyltransferase, alpha-helical capping domain"/>
    <property type="match status" value="1"/>
</dbReference>
<keyword evidence="4" id="KW-0808">Transferase</keyword>
<gene>
    <name evidence="4" type="ORF">SADFL11_1738</name>
</gene>
<reference evidence="4 5" key="2">
    <citation type="submission" date="2013-04" db="EMBL/GenBank/DDBJ databases">
        <authorList>
            <person name="Fiebig A."/>
            <person name="Pradella S."/>
            <person name="Wagner-Doebler I."/>
        </authorList>
    </citation>
    <scope>NUCLEOTIDE SEQUENCE [LARGE SCALE GENOMIC DNA]</scope>
    <source>
        <strain evidence="5">DSM 17067 / NCIMB 14079 / DFL-11</strain>
    </source>
</reference>
<reference evidence="4 5" key="1">
    <citation type="submission" date="2008-01" db="EMBL/GenBank/DDBJ databases">
        <authorList>
            <person name="Wagner-Dobler I."/>
            <person name="Ferriera S."/>
            <person name="Johnson J."/>
            <person name="Kravitz S."/>
            <person name="Beeson K."/>
            <person name="Sutton G."/>
            <person name="Rogers Y.-H."/>
            <person name="Friedman R."/>
            <person name="Frazier M."/>
            <person name="Venter J.C."/>
        </authorList>
    </citation>
    <scope>NUCLEOTIDE SEQUENCE [LARGE SCALE GENOMIC DNA]</scope>
    <source>
        <strain evidence="5">DSM 17067 / NCIMB 14079 / DFL-11</strain>
    </source>
</reference>
<dbReference type="GO" id="GO:0032259">
    <property type="term" value="P:methylation"/>
    <property type="evidence" value="ECO:0007669"/>
    <property type="project" value="UniProtKB-KW"/>
</dbReference>
<sequence length="374" mass="40703">MSAQKTPAPASPVTHATTTGMTGGGFYNQNSTPQWDATAAVLEHLEAAADALPIDGNGPVCLADFGCSEGRNSIAALSKPVTRLVRRTDRPIQTIHSDLPTNDFSSLLRSLRPEGHSVFGHPNVYSSVVGGSMYDQLLPDRSLHIATTFNAIGFLSRKPIATLPGYIFPNGPSAVRNNGFVSEQDQAAFSKLARQDIATFLKARARELVPGGKLLLQVFGANETASTCDGIYDLLNDAVLCFVEDGSISQDVYEAYFQPVYMRTLEELTGPVNDPALGAAGLFQIDYAISYEIPVSFNQRFSAVGDLDAYARDYVNFFRAFTEAVLRNALPANDQRDTLVEQIYEKAIQLLKASPDLYPFRYIAVAALMTRTRN</sequence>
<evidence type="ECO:0000256" key="1">
    <source>
        <dbReference type="ARBA" id="ARBA00022723"/>
    </source>
</evidence>
<dbReference type="InterPro" id="IPR042086">
    <property type="entry name" value="MeTrfase_capping"/>
</dbReference>
<dbReference type="Pfam" id="PF03492">
    <property type="entry name" value="Methyltransf_7"/>
    <property type="match status" value="1"/>
</dbReference>
<dbReference type="SUPFAM" id="SSF53335">
    <property type="entry name" value="S-adenosyl-L-methionine-dependent methyltransferases"/>
    <property type="match status" value="1"/>
</dbReference>
<organism evidence="4 5">
    <name type="scientific">Roseibium alexandrii (strain DSM 17067 / NCIMB 14079 / DFL-11)</name>
    <name type="common">Labrenzia alexandrii</name>
    <dbReference type="NCBI Taxonomy" id="244592"/>
    <lineage>
        <taxon>Bacteria</taxon>
        <taxon>Pseudomonadati</taxon>
        <taxon>Pseudomonadota</taxon>
        <taxon>Alphaproteobacteria</taxon>
        <taxon>Hyphomicrobiales</taxon>
        <taxon>Stappiaceae</taxon>
        <taxon>Roseibium</taxon>
    </lineage>
</organism>
<evidence type="ECO:0000313" key="5">
    <source>
        <dbReference type="Proteomes" id="UP000004703"/>
    </source>
</evidence>
<dbReference type="Gene3D" id="3.40.50.150">
    <property type="entry name" value="Vaccinia Virus protein VP39"/>
    <property type="match status" value="1"/>
</dbReference>
<dbReference type="GO" id="GO:0046872">
    <property type="term" value="F:metal ion binding"/>
    <property type="evidence" value="ECO:0007669"/>
    <property type="project" value="UniProtKB-KW"/>
</dbReference>
<evidence type="ECO:0000256" key="3">
    <source>
        <dbReference type="SAM" id="MobiDB-lite"/>
    </source>
</evidence>
<dbReference type="EMBL" id="ACCU02000001">
    <property type="protein sequence ID" value="EEE44450.1"/>
    <property type="molecule type" value="Genomic_DNA"/>
</dbReference>
<dbReference type="Proteomes" id="UP000004703">
    <property type="component" value="Chromosome"/>
</dbReference>
<keyword evidence="4" id="KW-0489">Methyltransferase</keyword>
<dbReference type="InterPro" id="IPR005299">
    <property type="entry name" value="MeTrfase_7"/>
</dbReference>
<dbReference type="InterPro" id="IPR029063">
    <property type="entry name" value="SAM-dependent_MTases_sf"/>
</dbReference>
<dbReference type="RefSeq" id="WP_008191562.1">
    <property type="nucleotide sequence ID" value="NZ_CM011002.1"/>
</dbReference>
<name>A0A5E8GWS0_ROSAD</name>
<keyword evidence="1" id="KW-0479">Metal-binding</keyword>
<dbReference type="AlphaFoldDB" id="A0A5E8GWS0"/>
<evidence type="ECO:0000256" key="2">
    <source>
        <dbReference type="ARBA" id="ARBA00022842"/>
    </source>
</evidence>
<keyword evidence="2" id="KW-0460">Magnesium</keyword>
<dbReference type="GO" id="GO:0008168">
    <property type="term" value="F:methyltransferase activity"/>
    <property type="evidence" value="ECO:0007669"/>
    <property type="project" value="UniProtKB-KW"/>
</dbReference>